<proteinExistence type="predicted"/>
<accession>A0A662Z5Q7</accession>
<evidence type="ECO:0000259" key="2">
    <source>
        <dbReference type="Pfam" id="PF03819"/>
    </source>
</evidence>
<keyword evidence="4" id="KW-1185">Reference proteome</keyword>
<dbReference type="SUPFAM" id="SSF53790">
    <property type="entry name" value="Tetrapyrrole methylase"/>
    <property type="match status" value="1"/>
</dbReference>
<dbReference type="PANTHER" id="PTHR30522:SF0">
    <property type="entry name" value="NUCLEOSIDE TRIPHOSPHATE PYROPHOSPHOHYDROLASE"/>
    <property type="match status" value="1"/>
</dbReference>
<dbReference type="Gene3D" id="3.40.1010.10">
    <property type="entry name" value="Cobalt-precorrin-4 Transmethylase, Domain 1"/>
    <property type="match status" value="1"/>
</dbReference>
<dbReference type="GO" id="GO:0046047">
    <property type="term" value="P:TTP catabolic process"/>
    <property type="evidence" value="ECO:0007669"/>
    <property type="project" value="TreeGrafter"/>
</dbReference>
<dbReference type="GO" id="GO:0046076">
    <property type="term" value="P:dTTP catabolic process"/>
    <property type="evidence" value="ECO:0007669"/>
    <property type="project" value="TreeGrafter"/>
</dbReference>
<dbReference type="PANTHER" id="PTHR30522">
    <property type="entry name" value="NUCLEOSIDE TRIPHOSPHATE PYROPHOSPHOHYDROLASE"/>
    <property type="match status" value="1"/>
</dbReference>
<keyword evidence="3" id="KW-0489">Methyltransferase</keyword>
<dbReference type="InterPro" id="IPR011551">
    <property type="entry name" value="NTP_PyrPHydrolase_MazG"/>
</dbReference>
<feature type="domain" description="NTP pyrophosphohydrolase MazG-like" evidence="2">
    <location>
        <begin position="251"/>
        <end position="324"/>
    </location>
</feature>
<dbReference type="Gene3D" id="1.10.287.1080">
    <property type="entry name" value="MazG-like"/>
    <property type="match status" value="1"/>
</dbReference>
<evidence type="ECO:0000313" key="4">
    <source>
        <dbReference type="Proteomes" id="UP000243605"/>
    </source>
</evidence>
<name>A0A662Z5Q7_9STAP</name>
<dbReference type="GO" id="GO:0046081">
    <property type="term" value="P:dUTP catabolic process"/>
    <property type="evidence" value="ECO:0007669"/>
    <property type="project" value="TreeGrafter"/>
</dbReference>
<dbReference type="GO" id="GO:0046052">
    <property type="term" value="P:UTP catabolic process"/>
    <property type="evidence" value="ECO:0007669"/>
    <property type="project" value="TreeGrafter"/>
</dbReference>
<dbReference type="CDD" id="cd11528">
    <property type="entry name" value="NTP-PPase_MazG_Nterm"/>
    <property type="match status" value="1"/>
</dbReference>
<organism evidence="3 4">
    <name type="scientific">Aliicoccus persicus</name>
    <dbReference type="NCBI Taxonomy" id="930138"/>
    <lineage>
        <taxon>Bacteria</taxon>
        <taxon>Bacillati</taxon>
        <taxon>Bacillota</taxon>
        <taxon>Bacilli</taxon>
        <taxon>Bacillales</taxon>
        <taxon>Staphylococcaceae</taxon>
        <taxon>Aliicoccus</taxon>
    </lineage>
</organism>
<dbReference type="Pfam" id="PF00590">
    <property type="entry name" value="TP_methylase"/>
    <property type="match status" value="1"/>
</dbReference>
<dbReference type="GO" id="GO:0006203">
    <property type="term" value="P:dGTP catabolic process"/>
    <property type="evidence" value="ECO:0007669"/>
    <property type="project" value="TreeGrafter"/>
</dbReference>
<dbReference type="InterPro" id="IPR000878">
    <property type="entry name" value="4pyrrol_Mease"/>
</dbReference>
<dbReference type="GO" id="GO:0047429">
    <property type="term" value="F:nucleoside triphosphate diphosphatase activity"/>
    <property type="evidence" value="ECO:0007669"/>
    <property type="project" value="TreeGrafter"/>
</dbReference>
<dbReference type="CDD" id="cd11723">
    <property type="entry name" value="YabN_N_like"/>
    <property type="match status" value="1"/>
</dbReference>
<evidence type="ECO:0000259" key="1">
    <source>
        <dbReference type="Pfam" id="PF00590"/>
    </source>
</evidence>
<gene>
    <name evidence="3" type="ORF">SAMN05192557_1407</name>
</gene>
<dbReference type="Pfam" id="PF03819">
    <property type="entry name" value="MazG"/>
    <property type="match status" value="1"/>
</dbReference>
<dbReference type="InterPro" id="IPR014777">
    <property type="entry name" value="4pyrrole_Mease_sub1"/>
</dbReference>
<reference evidence="3 4" key="1">
    <citation type="submission" date="2016-10" db="EMBL/GenBank/DDBJ databases">
        <authorList>
            <person name="Varghese N."/>
            <person name="Submissions S."/>
        </authorList>
    </citation>
    <scope>NUCLEOTIDE SEQUENCE [LARGE SCALE GENOMIC DNA]</scope>
    <source>
        <strain evidence="3 4">IBRC-M10081</strain>
    </source>
</reference>
<dbReference type="Proteomes" id="UP000243605">
    <property type="component" value="Unassembled WGS sequence"/>
</dbReference>
<feature type="domain" description="Tetrapyrrole methylase" evidence="1">
    <location>
        <begin position="7"/>
        <end position="201"/>
    </location>
</feature>
<dbReference type="InterPro" id="IPR048015">
    <property type="entry name" value="NTP-PPase_MazG-like_N"/>
</dbReference>
<dbReference type="OrthoDB" id="9808939at2"/>
<dbReference type="RefSeq" id="WP_091475199.1">
    <property type="nucleotide sequence ID" value="NZ_FOIT01000004.1"/>
</dbReference>
<dbReference type="GO" id="GO:0006950">
    <property type="term" value="P:response to stress"/>
    <property type="evidence" value="ECO:0007669"/>
    <property type="project" value="UniProtKB-ARBA"/>
</dbReference>
<evidence type="ECO:0000313" key="3">
    <source>
        <dbReference type="EMBL" id="SEW05986.1"/>
    </source>
</evidence>
<dbReference type="GO" id="GO:0046061">
    <property type="term" value="P:dATP catabolic process"/>
    <property type="evidence" value="ECO:0007669"/>
    <property type="project" value="TreeGrafter"/>
</dbReference>
<dbReference type="GO" id="GO:0008168">
    <property type="term" value="F:methyltransferase activity"/>
    <property type="evidence" value="ECO:0007669"/>
    <property type="project" value="UniProtKB-KW"/>
</dbReference>
<keyword evidence="3" id="KW-0808">Transferase</keyword>
<dbReference type="SUPFAM" id="SSF101386">
    <property type="entry name" value="all-alpha NTP pyrophosphatases"/>
    <property type="match status" value="1"/>
</dbReference>
<dbReference type="InterPro" id="IPR004518">
    <property type="entry name" value="MazG-like_dom"/>
</dbReference>
<dbReference type="GO" id="GO:0032259">
    <property type="term" value="P:methylation"/>
    <property type="evidence" value="ECO:0007669"/>
    <property type="project" value="UniProtKB-KW"/>
</dbReference>
<dbReference type="InterPro" id="IPR035013">
    <property type="entry name" value="YabN_N"/>
</dbReference>
<dbReference type="InterPro" id="IPR035996">
    <property type="entry name" value="4pyrrol_Methylase_sf"/>
</dbReference>
<sequence>MSKINIYGLGSSTIDAMTVGVLNELKSSNHVYTRTMDHPAIQELETLGVAFTSFDEVYEAHERFEDVYEEIVHTLIQKCAHEEITYVVPGHPYFYETTTELLMTRDVEIEVHGGASFIDTVITSLNIPINSHFQVLDASTMKYEDLSANKHTLITQVYDQLTLGEAKLTLLEYYNDEMIVTLVDGAGSPDERIHAVPLFELDHLDINSNLLALYIPVVQSDSIRHRSIEYMNEIFDTLVDDEKGCPWDKTQTHESLQRYLIEESYEFIEAIENGDDDAIVEELGDVLLQVALHSAIGKKNGYFDFYDVLQSLNDKVVRRHPHIFGDEEIDDLDGLDRVWKLAKQKEGKVEKVKHEKDYAKTILPWMKETIHNGTSLVDILKQHRGEENENR</sequence>
<dbReference type="FunFam" id="1.10.287.1080:FF:000001">
    <property type="entry name" value="Nucleoside triphosphate pyrophosphohydrolase"/>
    <property type="match status" value="1"/>
</dbReference>
<protein>
    <submittedName>
        <fullName evidence="3">Tetrapyrrole methylase family protein / MazG family protein</fullName>
    </submittedName>
</protein>
<dbReference type="AlphaFoldDB" id="A0A662Z5Q7"/>
<dbReference type="EMBL" id="FOIT01000004">
    <property type="protein sequence ID" value="SEW05986.1"/>
    <property type="molecule type" value="Genomic_DNA"/>
</dbReference>